<keyword evidence="4" id="KW-1185">Reference proteome</keyword>
<dbReference type="SUPFAM" id="SSF52096">
    <property type="entry name" value="ClpP/crotonase"/>
    <property type="match status" value="1"/>
</dbReference>
<dbReference type="InterPro" id="IPR018376">
    <property type="entry name" value="Enoyl-CoA_hyd/isom_CS"/>
</dbReference>
<dbReference type="GO" id="GO:0008300">
    <property type="term" value="P:isoprenoid catabolic process"/>
    <property type="evidence" value="ECO:0007669"/>
    <property type="project" value="TreeGrafter"/>
</dbReference>
<evidence type="ECO:0000256" key="1">
    <source>
        <dbReference type="ARBA" id="ARBA00005254"/>
    </source>
</evidence>
<accession>A0A8B2NLG6</accession>
<dbReference type="Pfam" id="PF00378">
    <property type="entry name" value="ECH_1"/>
    <property type="match status" value="1"/>
</dbReference>
<comment type="caution">
    <text evidence="3">The sequence shown here is derived from an EMBL/GenBank/DDBJ whole genome shotgun (WGS) entry which is preliminary data.</text>
</comment>
<dbReference type="InterPro" id="IPR051683">
    <property type="entry name" value="Enoyl-CoA_Hydratase/Isomerase"/>
</dbReference>
<keyword evidence="3" id="KW-0456">Lyase</keyword>
<dbReference type="PROSITE" id="PS00166">
    <property type="entry name" value="ENOYL_COA_HYDRATASE"/>
    <property type="match status" value="1"/>
</dbReference>
<dbReference type="Gene3D" id="3.90.226.10">
    <property type="entry name" value="2-enoyl-CoA Hydratase, Chain A, domain 1"/>
    <property type="match status" value="1"/>
</dbReference>
<comment type="similarity">
    <text evidence="1 2">Belongs to the enoyl-CoA hydratase/isomerase family.</text>
</comment>
<gene>
    <name evidence="3" type="ORF">DLJ53_25225</name>
</gene>
<dbReference type="Gene3D" id="6.10.250.2850">
    <property type="match status" value="1"/>
</dbReference>
<organism evidence="3 4">
    <name type="scientific">Acuticoccus sediminis</name>
    <dbReference type="NCBI Taxonomy" id="2184697"/>
    <lineage>
        <taxon>Bacteria</taxon>
        <taxon>Pseudomonadati</taxon>
        <taxon>Pseudomonadota</taxon>
        <taxon>Alphaproteobacteria</taxon>
        <taxon>Hyphomicrobiales</taxon>
        <taxon>Amorphaceae</taxon>
        <taxon>Acuticoccus</taxon>
    </lineage>
</organism>
<evidence type="ECO:0000313" key="4">
    <source>
        <dbReference type="Proteomes" id="UP000249590"/>
    </source>
</evidence>
<sequence>MRVGMPWEWAQGRLTVENHSIRCACEILLQFEAPLDAPPVQRERQGRTLVSVVETELEDGVAFVFLNRPEKKNAMNPALHFAMDETLDRLETDPAVRAVVISGRGGAFSAGQDLKEFFRDLEGDPAGQKKAQAAANSWRWHKLELFPKPTIAMVDGVCIGGAFTQMIACDFAVAAEDAMFALSEINWGQIPGGLVARVLTECLGYRDALDLALTGRKIDGIEAARLRLVNEAVPKGDLRTRVTELARTLAGKDPEAYRATKHAVRQVRAMPMRQAEDYLAAKIGELRMRAGASAQQTAIRRFVDDKSYRPAEGSYTEVKD</sequence>
<dbReference type="AlphaFoldDB" id="A0A8B2NLG6"/>
<dbReference type="EMBL" id="QHHQ01000006">
    <property type="protein sequence ID" value="RAH98935.1"/>
    <property type="molecule type" value="Genomic_DNA"/>
</dbReference>
<dbReference type="InterPro" id="IPR029045">
    <property type="entry name" value="ClpP/crotonase-like_dom_sf"/>
</dbReference>
<proteinExistence type="inferred from homology"/>
<protein>
    <submittedName>
        <fullName evidence="3">p-hydroxycinnamoyl CoA hydratase/lyase</fullName>
    </submittedName>
</protein>
<dbReference type="InterPro" id="IPR001753">
    <property type="entry name" value="Enoyl-CoA_hydra/iso"/>
</dbReference>
<evidence type="ECO:0000256" key="2">
    <source>
        <dbReference type="RuleBase" id="RU003707"/>
    </source>
</evidence>
<reference evidence="3 4" key="1">
    <citation type="submission" date="2018-05" db="EMBL/GenBank/DDBJ databases">
        <title>Acuticoccus sediminis sp. nov., isolated from deep-sea sediment of Indian Ocean.</title>
        <authorList>
            <person name="Liu X."/>
            <person name="Lai Q."/>
            <person name="Du Y."/>
            <person name="Sun F."/>
            <person name="Zhang X."/>
            <person name="Wang S."/>
            <person name="Shao Z."/>
        </authorList>
    </citation>
    <scope>NUCLEOTIDE SEQUENCE [LARGE SCALE GENOMIC DNA]</scope>
    <source>
        <strain evidence="3 4">PTG4-2</strain>
    </source>
</reference>
<dbReference type="PANTHER" id="PTHR42964">
    <property type="entry name" value="ENOYL-COA HYDRATASE"/>
    <property type="match status" value="1"/>
</dbReference>
<name>A0A8B2NLG6_9HYPH</name>
<dbReference type="CDD" id="cd06558">
    <property type="entry name" value="crotonase-like"/>
    <property type="match status" value="1"/>
</dbReference>
<evidence type="ECO:0000313" key="3">
    <source>
        <dbReference type="EMBL" id="RAH98935.1"/>
    </source>
</evidence>
<dbReference type="GO" id="GO:0016829">
    <property type="term" value="F:lyase activity"/>
    <property type="evidence" value="ECO:0007669"/>
    <property type="project" value="UniProtKB-KW"/>
</dbReference>
<dbReference type="NCBIfam" id="NF006588">
    <property type="entry name" value="PRK09120.1"/>
    <property type="match status" value="1"/>
</dbReference>
<dbReference type="PANTHER" id="PTHR42964:SF1">
    <property type="entry name" value="POLYKETIDE BIOSYNTHESIS ENOYL-COA HYDRATASE PKSH-RELATED"/>
    <property type="match status" value="1"/>
</dbReference>
<dbReference type="Proteomes" id="UP000249590">
    <property type="component" value="Unassembled WGS sequence"/>
</dbReference>